<evidence type="ECO:0000259" key="5">
    <source>
        <dbReference type="PROSITE" id="PS51081"/>
    </source>
</evidence>
<evidence type="ECO:0000256" key="4">
    <source>
        <dbReference type="PROSITE-ProRule" id="PRU00455"/>
    </source>
</evidence>
<dbReference type="PROSITE" id="PS51081">
    <property type="entry name" value="ZF_SIAH"/>
    <property type="match status" value="1"/>
</dbReference>
<keyword evidence="2 4" id="KW-0863">Zinc-finger</keyword>
<gene>
    <name evidence="6" type="ORF">SPHA_28081</name>
</gene>
<keyword evidence="6" id="KW-0012">Acyltransferase</keyword>
<dbReference type="OrthoDB" id="6270329at2759"/>
<organism evidence="6 7">
    <name type="scientific">Acanthosepion pharaonis</name>
    <name type="common">Pharaoh cuttlefish</name>
    <name type="synonym">Sepia pharaonis</name>
    <dbReference type="NCBI Taxonomy" id="158019"/>
    <lineage>
        <taxon>Eukaryota</taxon>
        <taxon>Metazoa</taxon>
        <taxon>Spiralia</taxon>
        <taxon>Lophotrochozoa</taxon>
        <taxon>Mollusca</taxon>
        <taxon>Cephalopoda</taxon>
        <taxon>Coleoidea</taxon>
        <taxon>Decapodiformes</taxon>
        <taxon>Sepiida</taxon>
        <taxon>Sepiina</taxon>
        <taxon>Sepiidae</taxon>
        <taxon>Acanthosepion</taxon>
    </lineage>
</organism>
<dbReference type="SUPFAM" id="SSF49599">
    <property type="entry name" value="TRAF domain-like"/>
    <property type="match status" value="1"/>
</dbReference>
<evidence type="ECO:0000313" key="7">
    <source>
        <dbReference type="Proteomes" id="UP000597762"/>
    </source>
</evidence>
<name>A0A812C5L2_ACAPH</name>
<keyword evidence="7" id="KW-1185">Reference proteome</keyword>
<dbReference type="Proteomes" id="UP000597762">
    <property type="component" value="Unassembled WGS sequence"/>
</dbReference>
<dbReference type="GO" id="GO:0061630">
    <property type="term" value="F:ubiquitin protein ligase activity"/>
    <property type="evidence" value="ECO:0007669"/>
    <property type="project" value="UniProtKB-EC"/>
</dbReference>
<dbReference type="AlphaFoldDB" id="A0A812C5L2"/>
<feature type="domain" description="SIAH-type" evidence="5">
    <location>
        <begin position="1"/>
        <end position="58"/>
    </location>
</feature>
<accession>A0A812C5L2</accession>
<dbReference type="EC" id="2.3.2.27" evidence="6"/>
<evidence type="ECO:0000256" key="1">
    <source>
        <dbReference type="ARBA" id="ARBA00022723"/>
    </source>
</evidence>
<proteinExistence type="predicted"/>
<evidence type="ECO:0000256" key="2">
    <source>
        <dbReference type="ARBA" id="ARBA00022771"/>
    </source>
</evidence>
<keyword evidence="3" id="KW-0862">Zinc</keyword>
<sequence length="161" mass="17924">MQVKCEFADRGCQSILPLTVLVPHSQDCAYRPVSCRNPGCSQTVNLGQLVAHETDECEWRPVGICQRGCGLVLLQRAVTAGHECVEALKNQIGEQEIRTGSLETEMRRLQARFVKREKSLLAQIATLHGDVQLQALNRLAQFVTNFFLSLSLSLSLFLDVI</sequence>
<comment type="caution">
    <text evidence="6">The sequence shown here is derived from an EMBL/GenBank/DDBJ whole genome shotgun (WGS) entry which is preliminary data.</text>
</comment>
<dbReference type="Gene3D" id="3.30.40.10">
    <property type="entry name" value="Zinc/RING finger domain, C3HC4 (zinc finger)"/>
    <property type="match status" value="1"/>
</dbReference>
<evidence type="ECO:0000256" key="3">
    <source>
        <dbReference type="ARBA" id="ARBA00022833"/>
    </source>
</evidence>
<keyword evidence="1" id="KW-0479">Metal-binding</keyword>
<reference evidence="6" key="1">
    <citation type="submission" date="2021-01" db="EMBL/GenBank/DDBJ databases">
        <authorList>
            <person name="Li R."/>
            <person name="Bekaert M."/>
        </authorList>
    </citation>
    <scope>NUCLEOTIDE SEQUENCE</scope>
    <source>
        <strain evidence="6">Farmed</strain>
    </source>
</reference>
<dbReference type="InterPro" id="IPR013010">
    <property type="entry name" value="Znf_SIAH"/>
</dbReference>
<dbReference type="InterPro" id="IPR013083">
    <property type="entry name" value="Znf_RING/FYVE/PHD"/>
</dbReference>
<keyword evidence="6" id="KW-0808">Transferase</keyword>
<dbReference type="EMBL" id="CAHIKZ030001106">
    <property type="protein sequence ID" value="CAE1252735.1"/>
    <property type="molecule type" value="Genomic_DNA"/>
</dbReference>
<evidence type="ECO:0000313" key="6">
    <source>
        <dbReference type="EMBL" id="CAE1252735.1"/>
    </source>
</evidence>
<protein>
    <submittedName>
        <fullName evidence="6">PDZRN3_4</fullName>
        <ecNumber evidence="6">2.3.2.27</ecNumber>
    </submittedName>
</protein>
<dbReference type="GO" id="GO:0008270">
    <property type="term" value="F:zinc ion binding"/>
    <property type="evidence" value="ECO:0007669"/>
    <property type="project" value="UniProtKB-KW"/>
</dbReference>